<keyword evidence="2" id="KW-1185">Reference proteome</keyword>
<gene>
    <name evidence="1" type="ORF">HPB50_024431</name>
</gene>
<dbReference type="EMBL" id="CM023486">
    <property type="protein sequence ID" value="KAH6929215.1"/>
    <property type="molecule type" value="Genomic_DNA"/>
</dbReference>
<dbReference type="Proteomes" id="UP000821845">
    <property type="component" value="Chromosome 6"/>
</dbReference>
<sequence length="169" mass="18383">MAEESMMSTAESGMEPPPGAPTGAGAQAEMITKKLANYWCIIGSIPLVMFLLVAIPTIFYVKKFSEYVNADYCDTKSCKELADVILKMGDSSEACKSFSAHVCKAKADYAVETLNKIHVDLSNYASDVILKMGDSSEACKSFSAHVCKAKADYAVETLNKIHNQRSRCT</sequence>
<evidence type="ECO:0000313" key="2">
    <source>
        <dbReference type="Proteomes" id="UP000821845"/>
    </source>
</evidence>
<evidence type="ECO:0000313" key="1">
    <source>
        <dbReference type="EMBL" id="KAH6929215.1"/>
    </source>
</evidence>
<reference evidence="1" key="1">
    <citation type="submission" date="2020-05" db="EMBL/GenBank/DDBJ databases">
        <title>Large-scale comparative analyses of tick genomes elucidate their genetic diversity and vector capacities.</title>
        <authorList>
            <person name="Jia N."/>
            <person name="Wang J."/>
            <person name="Shi W."/>
            <person name="Du L."/>
            <person name="Sun Y."/>
            <person name="Zhan W."/>
            <person name="Jiang J."/>
            <person name="Wang Q."/>
            <person name="Zhang B."/>
            <person name="Ji P."/>
            <person name="Sakyi L.B."/>
            <person name="Cui X."/>
            <person name="Yuan T."/>
            <person name="Jiang B."/>
            <person name="Yang W."/>
            <person name="Lam T.T.-Y."/>
            <person name="Chang Q."/>
            <person name="Ding S."/>
            <person name="Wang X."/>
            <person name="Zhu J."/>
            <person name="Ruan X."/>
            <person name="Zhao L."/>
            <person name="Wei J."/>
            <person name="Que T."/>
            <person name="Du C."/>
            <person name="Cheng J."/>
            <person name="Dai P."/>
            <person name="Han X."/>
            <person name="Huang E."/>
            <person name="Gao Y."/>
            <person name="Liu J."/>
            <person name="Shao H."/>
            <person name="Ye R."/>
            <person name="Li L."/>
            <person name="Wei W."/>
            <person name="Wang X."/>
            <person name="Wang C."/>
            <person name="Yang T."/>
            <person name="Huo Q."/>
            <person name="Li W."/>
            <person name="Guo W."/>
            <person name="Chen H."/>
            <person name="Zhou L."/>
            <person name="Ni X."/>
            <person name="Tian J."/>
            <person name="Zhou Y."/>
            <person name="Sheng Y."/>
            <person name="Liu T."/>
            <person name="Pan Y."/>
            <person name="Xia L."/>
            <person name="Li J."/>
            <person name="Zhao F."/>
            <person name="Cao W."/>
        </authorList>
    </citation>
    <scope>NUCLEOTIDE SEQUENCE</scope>
    <source>
        <strain evidence="1">Hyas-2018</strain>
    </source>
</reference>
<organism evidence="1 2">
    <name type="scientific">Hyalomma asiaticum</name>
    <name type="common">Tick</name>
    <dbReference type="NCBI Taxonomy" id="266040"/>
    <lineage>
        <taxon>Eukaryota</taxon>
        <taxon>Metazoa</taxon>
        <taxon>Ecdysozoa</taxon>
        <taxon>Arthropoda</taxon>
        <taxon>Chelicerata</taxon>
        <taxon>Arachnida</taxon>
        <taxon>Acari</taxon>
        <taxon>Parasitiformes</taxon>
        <taxon>Ixodida</taxon>
        <taxon>Ixodoidea</taxon>
        <taxon>Ixodidae</taxon>
        <taxon>Hyalomminae</taxon>
        <taxon>Hyalomma</taxon>
    </lineage>
</organism>
<proteinExistence type="predicted"/>
<comment type="caution">
    <text evidence="1">The sequence shown here is derived from an EMBL/GenBank/DDBJ whole genome shotgun (WGS) entry which is preliminary data.</text>
</comment>
<protein>
    <submittedName>
        <fullName evidence="1">Uncharacterized protein</fullName>
    </submittedName>
</protein>
<name>A0ACB7S3A6_HYAAI</name>
<accession>A0ACB7S3A6</accession>